<dbReference type="Proteomes" id="UP000606974">
    <property type="component" value="Unassembled WGS sequence"/>
</dbReference>
<reference evidence="2" key="1">
    <citation type="submission" date="2020-02" db="EMBL/GenBank/DDBJ databases">
        <authorList>
            <person name="Palmer J.M."/>
        </authorList>
    </citation>
    <scope>NUCLEOTIDE SEQUENCE</scope>
    <source>
        <strain evidence="2">EPUS1.4</strain>
        <tissue evidence="2">Thallus</tissue>
    </source>
</reference>
<name>A0A8H7E130_9EURO</name>
<evidence type="ECO:0000313" key="2">
    <source>
        <dbReference type="EMBL" id="KAF7505497.1"/>
    </source>
</evidence>
<dbReference type="EMBL" id="JAACFV010000108">
    <property type="protein sequence ID" value="KAF7505497.1"/>
    <property type="molecule type" value="Genomic_DNA"/>
</dbReference>
<feature type="compositionally biased region" description="Polar residues" evidence="1">
    <location>
        <begin position="1"/>
        <end position="10"/>
    </location>
</feature>
<keyword evidence="3" id="KW-1185">Reference proteome</keyword>
<gene>
    <name evidence="2" type="ORF">GJ744_000744</name>
</gene>
<comment type="caution">
    <text evidence="2">The sequence shown here is derived from an EMBL/GenBank/DDBJ whole genome shotgun (WGS) entry which is preliminary data.</text>
</comment>
<organism evidence="2 3">
    <name type="scientific">Endocarpon pusillum</name>
    <dbReference type="NCBI Taxonomy" id="364733"/>
    <lineage>
        <taxon>Eukaryota</taxon>
        <taxon>Fungi</taxon>
        <taxon>Dikarya</taxon>
        <taxon>Ascomycota</taxon>
        <taxon>Pezizomycotina</taxon>
        <taxon>Eurotiomycetes</taxon>
        <taxon>Chaetothyriomycetidae</taxon>
        <taxon>Verrucariales</taxon>
        <taxon>Verrucariaceae</taxon>
        <taxon>Endocarpon</taxon>
    </lineage>
</organism>
<evidence type="ECO:0000256" key="1">
    <source>
        <dbReference type="SAM" id="MobiDB-lite"/>
    </source>
</evidence>
<dbReference type="AlphaFoldDB" id="A0A8H7E130"/>
<sequence length="64" mass="7434">MTADGASQQVAWRINELEPEQTTDQEEPRTNEEEGIIIDDWYEGVSTFAKRPPHIVTWEWMLGT</sequence>
<accession>A0A8H7E130</accession>
<protein>
    <submittedName>
        <fullName evidence="2">Uncharacterized protein</fullName>
    </submittedName>
</protein>
<evidence type="ECO:0000313" key="3">
    <source>
        <dbReference type="Proteomes" id="UP000606974"/>
    </source>
</evidence>
<proteinExistence type="predicted"/>
<feature type="region of interest" description="Disordered" evidence="1">
    <location>
        <begin position="1"/>
        <end position="36"/>
    </location>
</feature>